<keyword evidence="3 5" id="KW-0808">Transferase</keyword>
<dbReference type="GO" id="GO:0004140">
    <property type="term" value="F:dephospho-CoA kinase activity"/>
    <property type="evidence" value="ECO:0007669"/>
    <property type="project" value="UniProtKB-UniRule"/>
</dbReference>
<reference key="1">
    <citation type="submission" date="2010-11" db="EMBL/GenBank/DDBJ databases">
        <title>Complete sequence of chromosome of Caldicellulosiruptor kristjanssonii 177R1B.</title>
        <authorList>
            <consortium name="US DOE Joint Genome Institute"/>
            <person name="Lucas S."/>
            <person name="Copeland A."/>
            <person name="Lapidus A."/>
            <person name="Cheng J.-F."/>
            <person name="Bruce D."/>
            <person name="Goodwin L."/>
            <person name="Pitluck S."/>
            <person name="Davenport K."/>
            <person name="Detter J.C."/>
            <person name="Han C."/>
            <person name="Tapia R."/>
            <person name="Land M."/>
            <person name="Hauser L."/>
            <person name="Jeffries C."/>
            <person name="Kyrpides N."/>
            <person name="Ivanova N."/>
            <person name="Mikhailova N."/>
            <person name="Blumer-Schuette S.E."/>
            <person name="Kelly R.M."/>
            <person name="Woyke T."/>
        </authorList>
    </citation>
    <scope>NUCLEOTIDE SEQUENCE</scope>
    <source>
        <strain>177R1B</strain>
    </source>
</reference>
<gene>
    <name evidence="3" type="primary">coaE</name>
    <name evidence="5" type="ordered locus">Calkr_1425</name>
</gene>
<dbReference type="STRING" id="632335.Calkr_1425"/>
<keyword evidence="3" id="KW-0173">Coenzyme A biosynthesis</keyword>
<dbReference type="InterPro" id="IPR001977">
    <property type="entry name" value="Depp_CoAkinase"/>
</dbReference>
<accession>E4S8T0</accession>
<dbReference type="PANTHER" id="PTHR10695">
    <property type="entry name" value="DEPHOSPHO-COA KINASE-RELATED"/>
    <property type="match status" value="1"/>
</dbReference>
<name>E4S8T0_CALA7</name>
<dbReference type="eggNOG" id="COG0237">
    <property type="taxonomic scope" value="Bacteria"/>
</dbReference>
<evidence type="ECO:0000256" key="3">
    <source>
        <dbReference type="HAMAP-Rule" id="MF_00376"/>
    </source>
</evidence>
<dbReference type="PROSITE" id="PS51219">
    <property type="entry name" value="DPCK"/>
    <property type="match status" value="1"/>
</dbReference>
<comment type="function">
    <text evidence="3">Catalyzes the phosphorylation of the 3'-hydroxyl group of dephosphocoenzyme A to form coenzyme A.</text>
</comment>
<feature type="binding site" evidence="3">
    <location>
        <begin position="14"/>
        <end position="19"/>
    </location>
    <ligand>
        <name>ATP</name>
        <dbReference type="ChEBI" id="CHEBI:30616"/>
    </ligand>
</feature>
<dbReference type="Gene3D" id="3.40.50.300">
    <property type="entry name" value="P-loop containing nucleotide triphosphate hydrolases"/>
    <property type="match status" value="1"/>
</dbReference>
<organism evidence="5 6">
    <name type="scientific">Caldicellulosiruptor acetigenus (strain ATCC 700853 / DSM 12137 / I77R1B)</name>
    <name type="common">Caldicellulosiruptor kristjanssonii</name>
    <dbReference type="NCBI Taxonomy" id="632335"/>
    <lineage>
        <taxon>Bacteria</taxon>
        <taxon>Bacillati</taxon>
        <taxon>Bacillota</taxon>
        <taxon>Bacillota incertae sedis</taxon>
        <taxon>Caldicellulosiruptorales</taxon>
        <taxon>Caldicellulosiruptoraceae</taxon>
        <taxon>Caldicellulosiruptor</taxon>
    </lineage>
</organism>
<keyword evidence="1 3" id="KW-0547">Nucleotide-binding</keyword>
<dbReference type="HAMAP" id="MF_00376">
    <property type="entry name" value="Dephospho_CoA_kinase"/>
    <property type="match status" value="1"/>
</dbReference>
<dbReference type="InterPro" id="IPR027417">
    <property type="entry name" value="P-loop_NTPase"/>
</dbReference>
<proteinExistence type="inferred from homology"/>
<dbReference type="GO" id="GO:0005737">
    <property type="term" value="C:cytoplasm"/>
    <property type="evidence" value="ECO:0007669"/>
    <property type="project" value="UniProtKB-SubCell"/>
</dbReference>
<dbReference type="SUPFAM" id="SSF52540">
    <property type="entry name" value="P-loop containing nucleoside triphosphate hydrolases"/>
    <property type="match status" value="1"/>
</dbReference>
<evidence type="ECO:0000256" key="4">
    <source>
        <dbReference type="NCBIfam" id="TIGR00152"/>
    </source>
</evidence>
<dbReference type="Pfam" id="PF01121">
    <property type="entry name" value="CoaE"/>
    <property type="match status" value="1"/>
</dbReference>
<dbReference type="KEGG" id="cki:Calkr_1425"/>
<evidence type="ECO:0000256" key="2">
    <source>
        <dbReference type="ARBA" id="ARBA00022840"/>
    </source>
</evidence>
<evidence type="ECO:0000313" key="5">
    <source>
        <dbReference type="EMBL" id="ADQ40927.1"/>
    </source>
</evidence>
<dbReference type="OrthoDB" id="9812943at2"/>
<dbReference type="AlphaFoldDB" id="E4S8T0"/>
<comment type="catalytic activity">
    <reaction evidence="3">
        <text>3'-dephospho-CoA + ATP = ADP + CoA + H(+)</text>
        <dbReference type="Rhea" id="RHEA:18245"/>
        <dbReference type="ChEBI" id="CHEBI:15378"/>
        <dbReference type="ChEBI" id="CHEBI:30616"/>
        <dbReference type="ChEBI" id="CHEBI:57287"/>
        <dbReference type="ChEBI" id="CHEBI:57328"/>
        <dbReference type="ChEBI" id="CHEBI:456216"/>
        <dbReference type="EC" id="2.7.1.24"/>
    </reaction>
</comment>
<dbReference type="CDD" id="cd02022">
    <property type="entry name" value="DPCK"/>
    <property type="match status" value="1"/>
</dbReference>
<dbReference type="PANTHER" id="PTHR10695:SF46">
    <property type="entry name" value="BIFUNCTIONAL COENZYME A SYNTHASE-RELATED"/>
    <property type="match status" value="1"/>
</dbReference>
<dbReference type="RefSeq" id="WP_013432707.1">
    <property type="nucleotide sequence ID" value="NC_014721.1"/>
</dbReference>
<comment type="similarity">
    <text evidence="3">Belongs to the CoaE family.</text>
</comment>
<evidence type="ECO:0000313" key="6">
    <source>
        <dbReference type="Proteomes" id="UP000009256"/>
    </source>
</evidence>
<keyword evidence="3" id="KW-0963">Cytoplasm</keyword>
<dbReference type="Proteomes" id="UP000009256">
    <property type="component" value="Chromosome"/>
</dbReference>
<dbReference type="GO" id="GO:0005524">
    <property type="term" value="F:ATP binding"/>
    <property type="evidence" value="ECO:0007669"/>
    <property type="project" value="UniProtKB-UniRule"/>
</dbReference>
<dbReference type="GO" id="GO:0015937">
    <property type="term" value="P:coenzyme A biosynthetic process"/>
    <property type="evidence" value="ECO:0007669"/>
    <property type="project" value="UniProtKB-UniRule"/>
</dbReference>
<dbReference type="EC" id="2.7.1.24" evidence="3 4"/>
<comment type="subcellular location">
    <subcellularLocation>
        <location evidence="3">Cytoplasm</location>
    </subcellularLocation>
</comment>
<keyword evidence="2 3" id="KW-0067">ATP-binding</keyword>
<protein>
    <recommendedName>
        <fullName evidence="3 4">Dephospho-CoA kinase</fullName>
        <ecNumber evidence="3 4">2.7.1.24</ecNumber>
    </recommendedName>
    <alternativeName>
        <fullName evidence="3">Dephosphocoenzyme A kinase</fullName>
    </alternativeName>
</protein>
<dbReference type="HOGENOM" id="CLU_057180_2_1_9"/>
<sequence>MRQNRVLGITGKMGSGKSTISSILAQSYGFKVIDVDKEYHTLLEENEELKKKLTDVFGEEILVSGRIDRNRLRALVTADKSRFEVLNKITHEFIFERVSYLVLEVFKEYPTVIDAALLFEIGLNRLCSVVWFVETEENLLVDRIIKRNGWSEKEIKSFLERQKVLESHKKLANRVIVNNFDIEKLKSVIKKYLKEDGLI</sequence>
<dbReference type="NCBIfam" id="TIGR00152">
    <property type="entry name" value="dephospho-CoA kinase"/>
    <property type="match status" value="1"/>
</dbReference>
<reference evidence="5 6" key="2">
    <citation type="journal article" date="2011" name="J. Bacteriol.">
        <title>Complete genome sequences for the anaerobic, extremely thermophilic plant biomass-degrading bacteria Caldicellulosiruptor hydrothermalis, Caldicellulosiruptor kristjanssonii, Caldicellulosiruptor kronotskyensis, Caldicellulosiruptor owensenis, and Caldicellulosiruptor lactoaceticus.</title>
        <authorList>
            <person name="Blumer-Schuette S.E."/>
            <person name="Ozdemir I."/>
            <person name="Mistry D."/>
            <person name="Lucas S."/>
            <person name="Lapidus A."/>
            <person name="Cheng J.F."/>
            <person name="Goodwin L.A."/>
            <person name="Pitluck S."/>
            <person name="Land M.L."/>
            <person name="Hauser L.J."/>
            <person name="Woyke T."/>
            <person name="Mikhailova N."/>
            <person name="Pati A."/>
            <person name="Kyrpides N.C."/>
            <person name="Ivanova N."/>
            <person name="Detter J.C."/>
            <person name="Walston-Davenport K."/>
            <person name="Han S."/>
            <person name="Adams M.W."/>
            <person name="Kelly R.M."/>
        </authorList>
    </citation>
    <scope>NUCLEOTIDE SEQUENCE [LARGE SCALE GENOMIC DNA]</scope>
    <source>
        <strain evidence="6">ATCC 700853 / DSM 12137 / I77R1B</strain>
    </source>
</reference>
<keyword evidence="6" id="KW-1185">Reference proteome</keyword>
<comment type="pathway">
    <text evidence="3">Cofactor biosynthesis; coenzyme A biosynthesis; CoA from (R)-pantothenate: step 5/5.</text>
</comment>
<dbReference type="UniPathway" id="UPA00241">
    <property type="reaction ID" value="UER00356"/>
</dbReference>
<keyword evidence="3 5" id="KW-0418">Kinase</keyword>
<evidence type="ECO:0000256" key="1">
    <source>
        <dbReference type="ARBA" id="ARBA00022741"/>
    </source>
</evidence>
<dbReference type="EMBL" id="CP002326">
    <property type="protein sequence ID" value="ADQ40927.1"/>
    <property type="molecule type" value="Genomic_DNA"/>
</dbReference>